<dbReference type="InterPro" id="IPR001172">
    <property type="entry name" value="FliN_T3SS_HrcQb"/>
</dbReference>
<dbReference type="GO" id="GO:0050918">
    <property type="term" value="P:positive chemotaxis"/>
    <property type="evidence" value="ECO:0007669"/>
    <property type="project" value="TreeGrafter"/>
</dbReference>
<dbReference type="GO" id="GO:0003774">
    <property type="term" value="F:cytoskeletal motor activity"/>
    <property type="evidence" value="ECO:0007669"/>
    <property type="project" value="InterPro"/>
</dbReference>
<name>A0A1H2PKH0_9BURK</name>
<evidence type="ECO:0000259" key="3">
    <source>
        <dbReference type="Pfam" id="PF01052"/>
    </source>
</evidence>
<gene>
    <name evidence="4" type="ORF">SAMN05216551_102110</name>
</gene>
<dbReference type="Gene3D" id="2.30.330.10">
    <property type="entry name" value="SpoA-like"/>
    <property type="match status" value="1"/>
</dbReference>
<keyword evidence="4" id="KW-0966">Cell projection</keyword>
<dbReference type="GO" id="GO:0009425">
    <property type="term" value="C:bacterial-type flagellum basal body"/>
    <property type="evidence" value="ECO:0007669"/>
    <property type="project" value="InterPro"/>
</dbReference>
<dbReference type="InterPro" id="IPR001543">
    <property type="entry name" value="FliN-like_C"/>
</dbReference>
<reference evidence="5" key="1">
    <citation type="submission" date="2016-09" db="EMBL/GenBank/DDBJ databases">
        <authorList>
            <person name="Varghese N."/>
            <person name="Submissions S."/>
        </authorList>
    </citation>
    <scope>NUCLEOTIDE SEQUENCE [LARGE SCALE GENOMIC DNA]</scope>
    <source>
        <strain evidence="5">JS23</strain>
    </source>
</reference>
<dbReference type="OrthoDB" id="9773459at2"/>
<evidence type="ECO:0000313" key="4">
    <source>
        <dbReference type="EMBL" id="SDV46929.1"/>
    </source>
</evidence>
<protein>
    <submittedName>
        <fullName evidence="4">Flagellar motor switch protein FliN/FliY</fullName>
    </submittedName>
</protein>
<evidence type="ECO:0000256" key="1">
    <source>
        <dbReference type="ARBA" id="ARBA00009226"/>
    </source>
</evidence>
<feature type="compositionally biased region" description="Polar residues" evidence="2">
    <location>
        <begin position="1"/>
        <end position="10"/>
    </location>
</feature>
<dbReference type="PANTHER" id="PTHR30034:SF6">
    <property type="entry name" value="YOP PROTEINS TRANSLOCATION PROTEIN Q"/>
    <property type="match status" value="1"/>
</dbReference>
<feature type="region of interest" description="Disordered" evidence="2">
    <location>
        <begin position="1"/>
        <end position="28"/>
    </location>
</feature>
<accession>A0A1H2PKH0</accession>
<dbReference type="GO" id="GO:0071978">
    <property type="term" value="P:bacterial-type flagellum-dependent swarming motility"/>
    <property type="evidence" value="ECO:0007669"/>
    <property type="project" value="TreeGrafter"/>
</dbReference>
<dbReference type="Proteomes" id="UP000243719">
    <property type="component" value="Unassembled WGS sequence"/>
</dbReference>
<evidence type="ECO:0000256" key="2">
    <source>
        <dbReference type="SAM" id="MobiDB-lite"/>
    </source>
</evidence>
<dbReference type="InterPro" id="IPR036429">
    <property type="entry name" value="SpoA-like_sf"/>
</dbReference>
<feature type="domain" description="Flagellar motor switch protein FliN-like C-terminal" evidence="3">
    <location>
        <begin position="35"/>
        <end position="102"/>
    </location>
</feature>
<dbReference type="PRINTS" id="PR00956">
    <property type="entry name" value="FLGMOTORFLIN"/>
</dbReference>
<dbReference type="Pfam" id="PF01052">
    <property type="entry name" value="FliMN_C"/>
    <property type="match status" value="1"/>
</dbReference>
<sequence length="111" mass="11567">MSEPSLSQSGMPDAFDDLHGGDNGTPHSRDALRLLARIPVKLTLEVGSVTLMLSELLELGPGSVLELDRSAGTPLPIKLNGTEVGTGETVVSGDSYGLRIVSLQDLSDLAP</sequence>
<dbReference type="EMBL" id="FNLO01000002">
    <property type="protein sequence ID" value="SDV46929.1"/>
    <property type="molecule type" value="Genomic_DNA"/>
</dbReference>
<keyword evidence="4" id="KW-0969">Cilium</keyword>
<keyword evidence="4" id="KW-0282">Flagellum</keyword>
<dbReference type="STRING" id="1770053.SAMN05216551_102110"/>
<comment type="similarity">
    <text evidence="1">Belongs to the FliN/MopA/SpaO family.</text>
</comment>
<organism evidence="4 5">
    <name type="scientific">Chitinasiproducens palmae</name>
    <dbReference type="NCBI Taxonomy" id="1770053"/>
    <lineage>
        <taxon>Bacteria</taxon>
        <taxon>Pseudomonadati</taxon>
        <taxon>Pseudomonadota</taxon>
        <taxon>Betaproteobacteria</taxon>
        <taxon>Burkholderiales</taxon>
        <taxon>Burkholderiaceae</taxon>
        <taxon>Chitinasiproducens</taxon>
    </lineage>
</organism>
<dbReference type="AlphaFoldDB" id="A0A1H2PKH0"/>
<evidence type="ECO:0000313" key="5">
    <source>
        <dbReference type="Proteomes" id="UP000243719"/>
    </source>
</evidence>
<keyword evidence="5" id="KW-1185">Reference proteome</keyword>
<dbReference type="RefSeq" id="WP_091904850.1">
    <property type="nucleotide sequence ID" value="NZ_FNLO01000002.1"/>
</dbReference>
<dbReference type="SUPFAM" id="SSF101801">
    <property type="entry name" value="Surface presentation of antigens (SPOA)"/>
    <property type="match status" value="1"/>
</dbReference>
<dbReference type="PANTHER" id="PTHR30034">
    <property type="entry name" value="FLAGELLAR MOTOR SWITCH PROTEIN FLIM"/>
    <property type="match status" value="1"/>
</dbReference>
<proteinExistence type="inferred from homology"/>